<dbReference type="AlphaFoldDB" id="A0A161LN83"/>
<reference evidence="3" key="2">
    <citation type="submission" date="2016-04" db="EMBL/GenBank/DDBJ databases">
        <title>Planomonospora sphaerica JCM9374 whole genome shotgun sequence.</title>
        <authorList>
            <person name="Suzuki T."/>
            <person name="Dohra H."/>
            <person name="Kodani S."/>
        </authorList>
    </citation>
    <scope>NUCLEOTIDE SEQUENCE [LARGE SCALE GENOMIC DNA]</scope>
    <source>
        <strain evidence="3">JCM 9374</strain>
    </source>
</reference>
<accession>A0A161LN83</accession>
<gene>
    <name evidence="2" type="ORF">PS9374_06495</name>
</gene>
<dbReference type="STRING" id="161355.PS9374_06495"/>
<protein>
    <recommendedName>
        <fullName evidence="4">DUF1616 domain-containing protein</fullName>
    </recommendedName>
</protein>
<keyword evidence="1" id="KW-1133">Transmembrane helix</keyword>
<dbReference type="OrthoDB" id="3543949at2"/>
<dbReference type="EMBL" id="BDCX01000019">
    <property type="protein sequence ID" value="GAT70807.1"/>
    <property type="molecule type" value="Genomic_DNA"/>
</dbReference>
<feature type="transmembrane region" description="Helical" evidence="1">
    <location>
        <begin position="94"/>
        <end position="117"/>
    </location>
</feature>
<evidence type="ECO:0000313" key="3">
    <source>
        <dbReference type="Proteomes" id="UP000077701"/>
    </source>
</evidence>
<keyword evidence="1" id="KW-0472">Membrane</keyword>
<keyword evidence="1" id="KW-0812">Transmembrane</keyword>
<evidence type="ECO:0000313" key="2">
    <source>
        <dbReference type="EMBL" id="GAT70807.1"/>
    </source>
</evidence>
<name>A0A161LN83_9ACTN</name>
<evidence type="ECO:0000256" key="1">
    <source>
        <dbReference type="SAM" id="Phobius"/>
    </source>
</evidence>
<dbReference type="Proteomes" id="UP000077701">
    <property type="component" value="Unassembled WGS sequence"/>
</dbReference>
<keyword evidence="3" id="KW-1185">Reference proteome</keyword>
<reference evidence="2 3" key="1">
    <citation type="journal article" date="2016" name="Genome Announc.">
        <title>Draft Genome Sequence of Planomonospora sphaerica JCM9374, a Rare Actinomycete.</title>
        <authorList>
            <person name="Dohra H."/>
            <person name="Suzuki T."/>
            <person name="Inoue Y."/>
            <person name="Kodani S."/>
        </authorList>
    </citation>
    <scope>NUCLEOTIDE SEQUENCE [LARGE SCALE GENOMIC DNA]</scope>
    <source>
        <strain evidence="2 3">JCM 9374</strain>
    </source>
</reference>
<feature type="transmembrane region" description="Helical" evidence="1">
    <location>
        <begin position="67"/>
        <end position="88"/>
    </location>
</feature>
<evidence type="ECO:0008006" key="4">
    <source>
        <dbReference type="Google" id="ProtNLM"/>
    </source>
</evidence>
<dbReference type="RefSeq" id="WP_068903373.1">
    <property type="nucleotide sequence ID" value="NZ_BDCX01000019.1"/>
</dbReference>
<sequence length="130" mass="13621">MNTIRWPLLLLASSGWLALLTTETPGGAPLRVTVTVVFLLTCPGAAVLALFRPLLAPRDHTGDAMESIALTVALSVALGILVSEAFFMTGAFTVYRVLTALATITSLAALGVPLTAYRARQRAARSPEAA</sequence>
<comment type="caution">
    <text evidence="2">The sequence shown here is derived from an EMBL/GenBank/DDBJ whole genome shotgun (WGS) entry which is preliminary data.</text>
</comment>
<feature type="transmembrane region" description="Helical" evidence="1">
    <location>
        <begin position="35"/>
        <end position="55"/>
    </location>
</feature>
<organism evidence="2 3">
    <name type="scientific">Planomonospora sphaerica</name>
    <dbReference type="NCBI Taxonomy" id="161355"/>
    <lineage>
        <taxon>Bacteria</taxon>
        <taxon>Bacillati</taxon>
        <taxon>Actinomycetota</taxon>
        <taxon>Actinomycetes</taxon>
        <taxon>Streptosporangiales</taxon>
        <taxon>Streptosporangiaceae</taxon>
        <taxon>Planomonospora</taxon>
    </lineage>
</organism>
<proteinExistence type="predicted"/>